<evidence type="ECO:0000259" key="1">
    <source>
        <dbReference type="Pfam" id="PF08454"/>
    </source>
</evidence>
<dbReference type="GO" id="GO:0042383">
    <property type="term" value="C:sarcolemma"/>
    <property type="evidence" value="ECO:0007669"/>
    <property type="project" value="TreeGrafter"/>
</dbReference>
<accession>A0A8S2Z0C6</accession>
<sequence length="544" mass="62387">MKIAHDEKIENPTEEQMILDLTGDQEESVEEFLRDIFFAQEQGELVNKNNWQSALYRKIGSKSHQTGVVHSQESSMKHMLKMAKVLFGLNFVDHPPTHRRGTWRKLVSSQRKKAIMACFRMAPLHSVPRHRAMNMFLRAYRELWLEAEEDARARLIEHLCEELQETNDQEVATIKEETESETENLTLTATVRPDPLRQLLQCLNRAATTAQMFSITEDVIYLSYADIMSKSCVIEDDDDDNGAEEVKSFQEQEMEKQKLLYEQNRLANRGAAETVLLYISASKGENNEMLQRTLQLGISLLHGGNREVQKRMLDYLKETKDVGCFTSLATLMANCSVLDLDTFERNIKAEVLGVGADGMAGEKNLHDADFTISLFRFCQLLCEGHNLEFQNYLRSQTGSNTNVNIIICTVDYLLTLQESLMDFYWHYSGKETVDAHGKENFCRAINVAKQVFNTLTEYIQGPCPQNQLALANSRLWDAIAGFLYIFAHMQRKLSQDPLQIELLRELMKLQKDMIIMLLSMLEGSRVCFSNEGWQRSRKSPSSST</sequence>
<organism evidence="2 3">
    <name type="scientific">Rotaria magnacalcarata</name>
    <dbReference type="NCBI Taxonomy" id="392030"/>
    <lineage>
        <taxon>Eukaryota</taxon>
        <taxon>Metazoa</taxon>
        <taxon>Spiralia</taxon>
        <taxon>Gnathifera</taxon>
        <taxon>Rotifera</taxon>
        <taxon>Eurotatoria</taxon>
        <taxon>Bdelloidea</taxon>
        <taxon>Philodinida</taxon>
        <taxon>Philodinidae</taxon>
        <taxon>Rotaria</taxon>
    </lineage>
</organism>
<dbReference type="GO" id="GO:0005219">
    <property type="term" value="F:ryanodine-sensitive calcium-release channel activity"/>
    <property type="evidence" value="ECO:0007669"/>
    <property type="project" value="TreeGrafter"/>
</dbReference>
<proteinExistence type="predicted"/>
<evidence type="ECO:0000313" key="2">
    <source>
        <dbReference type="EMBL" id="CAF4591255.1"/>
    </source>
</evidence>
<dbReference type="PANTHER" id="PTHR46399">
    <property type="entry name" value="B30.2/SPRY DOMAIN-CONTAINING PROTEIN"/>
    <property type="match status" value="1"/>
</dbReference>
<dbReference type="GO" id="GO:0006941">
    <property type="term" value="P:striated muscle contraction"/>
    <property type="evidence" value="ECO:0007669"/>
    <property type="project" value="TreeGrafter"/>
</dbReference>
<comment type="caution">
    <text evidence="2">The sequence shown here is derived from an EMBL/GenBank/DDBJ whole genome shotgun (WGS) entry which is preliminary data.</text>
</comment>
<gene>
    <name evidence="2" type="ORF">SMN809_LOCUS38694</name>
</gene>
<dbReference type="Proteomes" id="UP000676336">
    <property type="component" value="Unassembled WGS sequence"/>
</dbReference>
<dbReference type="GO" id="GO:0033017">
    <property type="term" value="C:sarcoplasmic reticulum membrane"/>
    <property type="evidence" value="ECO:0007669"/>
    <property type="project" value="TreeGrafter"/>
</dbReference>
<dbReference type="GO" id="GO:0014808">
    <property type="term" value="P:release of sequestered calcium ion into cytosol by sarcoplasmic reticulum"/>
    <property type="evidence" value="ECO:0007669"/>
    <property type="project" value="TreeGrafter"/>
</dbReference>
<dbReference type="EMBL" id="CAJOBI010101762">
    <property type="protein sequence ID" value="CAF4591255.1"/>
    <property type="molecule type" value="Genomic_DNA"/>
</dbReference>
<name>A0A8S2Z0C6_9BILA</name>
<dbReference type="GO" id="GO:0030018">
    <property type="term" value="C:Z disc"/>
    <property type="evidence" value="ECO:0007669"/>
    <property type="project" value="TreeGrafter"/>
</dbReference>
<dbReference type="AlphaFoldDB" id="A0A8S2Z0C6"/>
<dbReference type="InterPro" id="IPR013662">
    <property type="entry name" value="RIH_assoc-dom"/>
</dbReference>
<feature type="domain" description="RyR/IP3R Homology associated" evidence="1">
    <location>
        <begin position="367"/>
        <end position="482"/>
    </location>
</feature>
<dbReference type="GO" id="GO:0005790">
    <property type="term" value="C:smooth endoplasmic reticulum"/>
    <property type="evidence" value="ECO:0007669"/>
    <property type="project" value="TreeGrafter"/>
</dbReference>
<evidence type="ECO:0000313" key="3">
    <source>
        <dbReference type="Proteomes" id="UP000676336"/>
    </source>
</evidence>
<reference evidence="2" key="1">
    <citation type="submission" date="2021-02" db="EMBL/GenBank/DDBJ databases">
        <authorList>
            <person name="Nowell W R."/>
        </authorList>
    </citation>
    <scope>NUCLEOTIDE SEQUENCE</scope>
</reference>
<dbReference type="InterPro" id="IPR015925">
    <property type="entry name" value="Ryanodine_IP3_receptor"/>
</dbReference>
<dbReference type="GO" id="GO:0034704">
    <property type="term" value="C:calcium channel complex"/>
    <property type="evidence" value="ECO:0007669"/>
    <property type="project" value="TreeGrafter"/>
</dbReference>
<protein>
    <recommendedName>
        <fullName evidence="1">RyR/IP3R Homology associated domain-containing protein</fullName>
    </recommendedName>
</protein>
<dbReference type="Pfam" id="PF08454">
    <property type="entry name" value="RIH_assoc"/>
    <property type="match status" value="1"/>
</dbReference>
<dbReference type="PANTHER" id="PTHR46399:SF8">
    <property type="entry name" value="B30.2_SPRY DOMAIN-CONTAINING PROTEIN"/>
    <property type="match status" value="1"/>
</dbReference>